<name>A0AAW8YHU6_PEDAC</name>
<dbReference type="Proteomes" id="UP001280897">
    <property type="component" value="Unassembled WGS sequence"/>
</dbReference>
<dbReference type="AlphaFoldDB" id="A0AAW8YHU6"/>
<evidence type="ECO:0000313" key="2">
    <source>
        <dbReference type="Proteomes" id="UP001280897"/>
    </source>
</evidence>
<protein>
    <submittedName>
        <fullName evidence="1">Uncharacterized protein</fullName>
    </submittedName>
</protein>
<gene>
    <name evidence="1" type="ORF">R0G89_08805</name>
</gene>
<reference evidence="1" key="2">
    <citation type="submission" date="2023-10" db="EMBL/GenBank/DDBJ databases">
        <authorList>
            <person name="Khurajog B."/>
        </authorList>
    </citation>
    <scope>NUCLEOTIDE SEQUENCE</scope>
    <source>
        <strain evidence="1">BF9</strain>
    </source>
</reference>
<reference evidence="1" key="1">
    <citation type="journal article" date="2023" name="PeerJ">
        <title>Selection and evaluation of lactic acid bacteria from chicken feces in Thailand as potential probiotics.</title>
        <authorList>
            <person name="Khurajog B."/>
            <person name="Disastra Y."/>
            <person name="Lawwyne L.D."/>
            <person name="Sirichokchatchawan W."/>
            <person name="Niyomtham W."/>
            <person name="Yindee J."/>
            <person name="Hampson D.J."/>
            <person name="Prapasarakul N."/>
        </authorList>
    </citation>
    <scope>NUCLEOTIDE SEQUENCE</scope>
    <source>
        <strain evidence="1">BF9</strain>
    </source>
</reference>
<comment type="caution">
    <text evidence="1">The sequence shown here is derived from an EMBL/GenBank/DDBJ whole genome shotgun (WGS) entry which is preliminary data.</text>
</comment>
<dbReference type="EMBL" id="JAWJAV010000005">
    <property type="protein sequence ID" value="MDV2621827.1"/>
    <property type="molecule type" value="Genomic_DNA"/>
</dbReference>
<dbReference type="RefSeq" id="WP_008842255.1">
    <property type="nucleotide sequence ID" value="NZ_CP035151.1"/>
</dbReference>
<organism evidence="1 2">
    <name type="scientific">Pediococcus acidilactici</name>
    <dbReference type="NCBI Taxonomy" id="1254"/>
    <lineage>
        <taxon>Bacteria</taxon>
        <taxon>Bacillati</taxon>
        <taxon>Bacillota</taxon>
        <taxon>Bacilli</taxon>
        <taxon>Lactobacillales</taxon>
        <taxon>Lactobacillaceae</taxon>
        <taxon>Pediococcus</taxon>
        <taxon>Pediococcus acidilactici group</taxon>
    </lineage>
</organism>
<evidence type="ECO:0000313" key="1">
    <source>
        <dbReference type="EMBL" id="MDV2621827.1"/>
    </source>
</evidence>
<accession>A0AAW8YHU6</accession>
<sequence length="265" mass="30843">MEVKLNYYDEFQQLSSSQVFSDQNRDINLPFIKDARIFSDTTLYLQDISHWRCPGSTLIIDTERPPHITNQSTRKLIRNFLRDQPCCDIFLRVVTDYLGIKQARPVVLGTQRVVPLNGTTRRPANWIFAHHLSDFYTDQHHPHSSFLNFDCNGKCLQLQVPFKETYIRNKLLMAQQMAELTYLIMKGLSETFGMAVIKPRKEVFARMDHYLQKPALPAKPLDETFIGLSARLFVTLSESFFDESLMSMEEATHKLKKMSNNLELM</sequence>
<proteinExistence type="predicted"/>
<dbReference type="GeneID" id="57365001"/>